<evidence type="ECO:0000256" key="1">
    <source>
        <dbReference type="SAM" id="SignalP"/>
    </source>
</evidence>
<feature type="signal peptide" evidence="1">
    <location>
        <begin position="1"/>
        <end position="18"/>
    </location>
</feature>
<comment type="caution">
    <text evidence="2">The sequence shown here is derived from an EMBL/GenBank/DDBJ whole genome shotgun (WGS) entry which is preliminary data.</text>
</comment>
<organism evidence="2 3">
    <name type="scientific">Vibrio owensii CAIM 1854 = LMG 25443</name>
    <dbReference type="NCBI Taxonomy" id="1229493"/>
    <lineage>
        <taxon>Bacteria</taxon>
        <taxon>Pseudomonadati</taxon>
        <taxon>Pseudomonadota</taxon>
        <taxon>Gammaproteobacteria</taxon>
        <taxon>Vibrionales</taxon>
        <taxon>Vibrionaceae</taxon>
        <taxon>Vibrio</taxon>
    </lineage>
</organism>
<evidence type="ECO:0000313" key="3">
    <source>
        <dbReference type="Proteomes" id="UP000031586"/>
    </source>
</evidence>
<proteinExistence type="predicted"/>
<keyword evidence="1" id="KW-0732">Signal</keyword>
<evidence type="ECO:0008006" key="4">
    <source>
        <dbReference type="Google" id="ProtNLM"/>
    </source>
</evidence>
<sequence length="123" mass="14094">MKTRIAALIMGLTLVGCSATTPTNDQVFNIEENCAVIMSEGVTPEERWSAYNKLIESYGDHYVSDKNCLELARWNSFRQKLIRDESHQLLKEFIEVSDWGCANGNYLEEMYLFVKETQASKSE</sequence>
<evidence type="ECO:0000313" key="2">
    <source>
        <dbReference type="EMBL" id="KIF52682.1"/>
    </source>
</evidence>
<dbReference type="Proteomes" id="UP000031586">
    <property type="component" value="Unassembled WGS sequence"/>
</dbReference>
<dbReference type="AlphaFoldDB" id="A0A0C1W8G5"/>
<protein>
    <recommendedName>
        <fullName evidence="4">Lipoprotein</fullName>
    </recommendedName>
</protein>
<accession>A0A0C1W8G5</accession>
<name>A0A0C1W8G5_9VIBR</name>
<dbReference type="PATRIC" id="fig|1229493.5.peg.1867"/>
<dbReference type="PROSITE" id="PS51257">
    <property type="entry name" value="PROKAR_LIPOPROTEIN"/>
    <property type="match status" value="1"/>
</dbReference>
<dbReference type="EMBL" id="JPRD01000020">
    <property type="protein sequence ID" value="KIF52682.1"/>
    <property type="molecule type" value="Genomic_DNA"/>
</dbReference>
<gene>
    <name evidence="2" type="ORF">H735_13635</name>
</gene>
<reference evidence="2 3" key="1">
    <citation type="submission" date="2014-07" db="EMBL/GenBank/DDBJ databases">
        <title>Unique and conserved regions in Vibrio harveyi and related species in comparison with the shrimp pathogen Vibrio harveyi CAIM 1792.</title>
        <authorList>
            <person name="Espinoza-Valles I."/>
            <person name="Vora G."/>
            <person name="Leekitcharoenphon P."/>
            <person name="Ussery D."/>
            <person name="Hoj L."/>
            <person name="Gomez-Gil B."/>
        </authorList>
    </citation>
    <scope>NUCLEOTIDE SEQUENCE [LARGE SCALE GENOMIC DNA]</scope>
    <source>
        <strain evidence="3">CAIM 1854 / LMG 25443</strain>
    </source>
</reference>
<feature type="chain" id="PRO_5002141757" description="Lipoprotein" evidence="1">
    <location>
        <begin position="19"/>
        <end position="123"/>
    </location>
</feature>
<dbReference type="RefSeq" id="WP_020195135.1">
    <property type="nucleotide sequence ID" value="NZ_BAOH01000012.1"/>
</dbReference>